<keyword evidence="4" id="KW-0804">Transcription</keyword>
<dbReference type="NCBIfam" id="TIGR02937">
    <property type="entry name" value="sigma70-ECF"/>
    <property type="match status" value="1"/>
</dbReference>
<evidence type="ECO:0000313" key="7">
    <source>
        <dbReference type="EMBL" id="HGI30244.1"/>
    </source>
</evidence>
<comment type="caution">
    <text evidence="7">The sequence shown here is derived from an EMBL/GenBank/DDBJ whole genome shotgun (WGS) entry which is preliminary data.</text>
</comment>
<dbReference type="InterPro" id="IPR000792">
    <property type="entry name" value="Tscrpt_reg_LuxR_C"/>
</dbReference>
<dbReference type="GO" id="GO:0003677">
    <property type="term" value="F:DNA binding"/>
    <property type="evidence" value="ECO:0007669"/>
    <property type="project" value="UniProtKB-KW"/>
</dbReference>
<evidence type="ECO:0000256" key="4">
    <source>
        <dbReference type="ARBA" id="ARBA00023163"/>
    </source>
</evidence>
<evidence type="ECO:0000259" key="6">
    <source>
        <dbReference type="SMART" id="SM00421"/>
    </source>
</evidence>
<feature type="domain" description="HTH luxR-type" evidence="6">
    <location>
        <begin position="54"/>
        <end position="107"/>
    </location>
</feature>
<dbReference type="Pfam" id="PF08281">
    <property type="entry name" value="Sigma70_r4_2"/>
    <property type="match status" value="1"/>
</dbReference>
<feature type="region of interest" description="Disordered" evidence="5">
    <location>
        <begin position="102"/>
        <end position="135"/>
    </location>
</feature>
<dbReference type="SMART" id="SM00421">
    <property type="entry name" value="HTH_LUXR"/>
    <property type="match status" value="1"/>
</dbReference>
<name>A0A7V3YFP2_9BACT</name>
<protein>
    <submittedName>
        <fullName evidence="7">Sigma-70 family RNA polymerase sigma factor</fullName>
    </submittedName>
</protein>
<reference evidence="7" key="1">
    <citation type="journal article" date="2020" name="mSystems">
        <title>Genome- and Community-Level Interaction Insights into Carbon Utilization and Element Cycling Functions of Hydrothermarchaeota in Hydrothermal Sediment.</title>
        <authorList>
            <person name="Zhou Z."/>
            <person name="Liu Y."/>
            <person name="Xu W."/>
            <person name="Pan J."/>
            <person name="Luo Z.H."/>
            <person name="Li M."/>
        </authorList>
    </citation>
    <scope>NUCLEOTIDE SEQUENCE [LARGE SCALE GENOMIC DNA]</scope>
    <source>
        <strain evidence="7">SpSt-747</strain>
    </source>
</reference>
<dbReference type="InterPro" id="IPR036388">
    <property type="entry name" value="WH-like_DNA-bd_sf"/>
</dbReference>
<dbReference type="GO" id="GO:0016987">
    <property type="term" value="F:sigma factor activity"/>
    <property type="evidence" value="ECO:0007669"/>
    <property type="project" value="UniProtKB-KW"/>
</dbReference>
<evidence type="ECO:0000256" key="3">
    <source>
        <dbReference type="ARBA" id="ARBA00023125"/>
    </source>
</evidence>
<evidence type="ECO:0000256" key="5">
    <source>
        <dbReference type="SAM" id="MobiDB-lite"/>
    </source>
</evidence>
<sequence length="135" mass="15881">MSSQHIFYLWNRRLKEEGLGVGRPWREVPLPPEKMERLLRLPHPSQKRRIALPLEVLSPKQRRVVELLFFEGLSEKEAAERLGISRRSVRIHKRRALKKLRETLDCSQNRHSSPKESSQFRSTVKVTSHRGRLGT</sequence>
<dbReference type="InterPro" id="IPR013249">
    <property type="entry name" value="RNA_pol_sigma70_r4_t2"/>
</dbReference>
<dbReference type="InterPro" id="IPR014284">
    <property type="entry name" value="RNA_pol_sigma-70_dom"/>
</dbReference>
<proteinExistence type="predicted"/>
<dbReference type="GO" id="GO:0006352">
    <property type="term" value="P:DNA-templated transcription initiation"/>
    <property type="evidence" value="ECO:0007669"/>
    <property type="project" value="InterPro"/>
</dbReference>
<dbReference type="Gene3D" id="1.10.10.10">
    <property type="entry name" value="Winged helix-like DNA-binding domain superfamily/Winged helix DNA-binding domain"/>
    <property type="match status" value="1"/>
</dbReference>
<dbReference type="EMBL" id="DTFV01000043">
    <property type="protein sequence ID" value="HGI30244.1"/>
    <property type="molecule type" value="Genomic_DNA"/>
</dbReference>
<dbReference type="SUPFAM" id="SSF88659">
    <property type="entry name" value="Sigma3 and sigma4 domains of RNA polymerase sigma factors"/>
    <property type="match status" value="1"/>
</dbReference>
<keyword evidence="1" id="KW-0805">Transcription regulation</keyword>
<keyword evidence="3" id="KW-0238">DNA-binding</keyword>
<dbReference type="PANTHER" id="PTHR30385">
    <property type="entry name" value="SIGMA FACTOR F FLAGELLAR"/>
    <property type="match status" value="1"/>
</dbReference>
<evidence type="ECO:0000256" key="2">
    <source>
        <dbReference type="ARBA" id="ARBA00023082"/>
    </source>
</evidence>
<organism evidence="7">
    <name type="scientific">Candidatus Caldatribacterium californiense</name>
    <dbReference type="NCBI Taxonomy" id="1454726"/>
    <lineage>
        <taxon>Bacteria</taxon>
        <taxon>Pseudomonadati</taxon>
        <taxon>Atribacterota</taxon>
        <taxon>Atribacteria</taxon>
        <taxon>Atribacterales</taxon>
        <taxon>Candidatus Caldatribacteriaceae</taxon>
        <taxon>Candidatus Caldatribacterium</taxon>
    </lineage>
</organism>
<keyword evidence="2" id="KW-0731">Sigma factor</keyword>
<feature type="compositionally biased region" description="Polar residues" evidence="5">
    <location>
        <begin position="105"/>
        <end position="126"/>
    </location>
</feature>
<accession>A0A7V3YFP2</accession>
<evidence type="ECO:0000256" key="1">
    <source>
        <dbReference type="ARBA" id="ARBA00023015"/>
    </source>
</evidence>
<dbReference type="CDD" id="cd06171">
    <property type="entry name" value="Sigma70_r4"/>
    <property type="match status" value="1"/>
</dbReference>
<dbReference type="InterPro" id="IPR013324">
    <property type="entry name" value="RNA_pol_sigma_r3/r4-like"/>
</dbReference>
<gene>
    <name evidence="7" type="ORF">ENV30_02875</name>
</gene>
<dbReference type="AlphaFoldDB" id="A0A7V3YFP2"/>